<dbReference type="AlphaFoldDB" id="A0A2T1E4V9"/>
<keyword evidence="2" id="KW-1185">Reference proteome</keyword>
<name>A0A2T1E4V9_9CYAN</name>
<sequence>MFNAESTCLRGALSSTWLRFGASVTHCFESFAELVGNALKPKGMFGGCFQKSRGSEGLADLKSLR</sequence>
<comment type="caution">
    <text evidence="1">The sequence shown here is derived from an EMBL/GenBank/DDBJ whole genome shotgun (WGS) entry which is preliminary data.</text>
</comment>
<dbReference type="EMBL" id="PVWK01000084">
    <property type="protein sequence ID" value="PSB27783.1"/>
    <property type="molecule type" value="Genomic_DNA"/>
</dbReference>
<evidence type="ECO:0000313" key="1">
    <source>
        <dbReference type="EMBL" id="PSB27783.1"/>
    </source>
</evidence>
<evidence type="ECO:0000313" key="2">
    <source>
        <dbReference type="Proteomes" id="UP000239576"/>
    </source>
</evidence>
<reference evidence="2" key="1">
    <citation type="submission" date="2018-02" db="EMBL/GenBank/DDBJ databases">
        <authorList>
            <person name="Moore K."/>
            <person name="Momper L."/>
        </authorList>
    </citation>
    <scope>NUCLEOTIDE SEQUENCE [LARGE SCALE GENOMIC DNA]</scope>
    <source>
        <strain evidence="2">ULC18</strain>
    </source>
</reference>
<protein>
    <submittedName>
        <fullName evidence="1">Uncharacterized protein</fullName>
    </submittedName>
</protein>
<proteinExistence type="predicted"/>
<gene>
    <name evidence="1" type="ORF">C7B82_15460</name>
</gene>
<reference evidence="1 2" key="2">
    <citation type="submission" date="2018-03" db="EMBL/GenBank/DDBJ databases">
        <title>The ancient ancestry and fast evolution of plastids.</title>
        <authorList>
            <person name="Moore K.R."/>
            <person name="Magnabosco C."/>
            <person name="Momper L."/>
            <person name="Gold D.A."/>
            <person name="Bosak T."/>
            <person name="Fournier G.P."/>
        </authorList>
    </citation>
    <scope>NUCLEOTIDE SEQUENCE [LARGE SCALE GENOMIC DNA]</scope>
    <source>
        <strain evidence="1 2">ULC18</strain>
    </source>
</reference>
<organism evidence="1 2">
    <name type="scientific">Stenomitos frigidus ULC18</name>
    <dbReference type="NCBI Taxonomy" id="2107698"/>
    <lineage>
        <taxon>Bacteria</taxon>
        <taxon>Bacillati</taxon>
        <taxon>Cyanobacteriota</taxon>
        <taxon>Cyanophyceae</taxon>
        <taxon>Leptolyngbyales</taxon>
        <taxon>Leptolyngbyaceae</taxon>
        <taxon>Stenomitos</taxon>
    </lineage>
</organism>
<accession>A0A2T1E4V9</accession>
<dbReference type="Proteomes" id="UP000239576">
    <property type="component" value="Unassembled WGS sequence"/>
</dbReference>